<evidence type="ECO:0000313" key="1">
    <source>
        <dbReference type="EMBL" id="TQN50164.1"/>
    </source>
</evidence>
<dbReference type="EMBL" id="SZUV01000001">
    <property type="protein sequence ID" value="TQN50164.1"/>
    <property type="molecule type" value="Genomic_DNA"/>
</dbReference>
<comment type="caution">
    <text evidence="1">The sequence shown here is derived from an EMBL/GenBank/DDBJ whole genome shotgun (WGS) entry which is preliminary data.</text>
</comment>
<evidence type="ECO:0000313" key="2">
    <source>
        <dbReference type="Proteomes" id="UP000315403"/>
    </source>
</evidence>
<name>A0A543Q1G3_ACITH</name>
<sequence length="34" mass="3644">MGTTLSVIARLESGKAHRPCAPLRESLLLLEPAL</sequence>
<proteinExistence type="predicted"/>
<accession>A0A543Q1G3</accession>
<dbReference type="AlphaFoldDB" id="A0A543Q1G3"/>
<reference evidence="1 2" key="1">
    <citation type="submission" date="2019-03" db="EMBL/GenBank/DDBJ databases">
        <title>New insights into Acidothiobacillus thiooxidans sulfur metabolism through coupled gene expression, solution geochemistry, microscopy and spectroscopy analyses.</title>
        <authorList>
            <person name="Camacho D."/>
            <person name="Frazao R."/>
            <person name="Fouillen A."/>
            <person name="Nanci A."/>
            <person name="Lang B.F."/>
            <person name="Apte S.C."/>
            <person name="Baron C."/>
            <person name="Warren L.A."/>
        </authorList>
    </citation>
    <scope>NUCLEOTIDE SEQUENCE [LARGE SCALE GENOMIC DNA]</scope>
    <source>
        <strain evidence="1 2">ATCC 19377</strain>
    </source>
</reference>
<gene>
    <name evidence="1" type="ORF">DLNHIDIE_00001</name>
</gene>
<protein>
    <submittedName>
        <fullName evidence="1">Uncharacterized protein</fullName>
    </submittedName>
</protein>
<organism evidence="1 2">
    <name type="scientific">Acidithiobacillus thiooxidans ATCC 19377</name>
    <dbReference type="NCBI Taxonomy" id="637390"/>
    <lineage>
        <taxon>Bacteria</taxon>
        <taxon>Pseudomonadati</taxon>
        <taxon>Pseudomonadota</taxon>
        <taxon>Acidithiobacillia</taxon>
        <taxon>Acidithiobacillales</taxon>
        <taxon>Acidithiobacillaceae</taxon>
        <taxon>Acidithiobacillus</taxon>
    </lineage>
</organism>
<dbReference type="Proteomes" id="UP000315403">
    <property type="component" value="Unassembled WGS sequence"/>
</dbReference>